<reference evidence="3" key="1">
    <citation type="submission" date="2021-05" db="EMBL/GenBank/DDBJ databases">
        <title>Complete genome sequence of Pseudomonas seleniipraecipitans strain D1-6.</title>
        <authorList>
            <person name="Lafi F."/>
            <person name="Eida A."/>
            <person name="Alam I."/>
            <person name="Hert H."/>
            <person name="Saad M."/>
        </authorList>
    </citation>
    <scope>NUCLEOTIDE SEQUENCE</scope>
    <source>
        <strain evidence="3">D1-6</strain>
    </source>
</reference>
<dbReference type="Proteomes" id="UP000887421">
    <property type="component" value="Chromosome"/>
</dbReference>
<dbReference type="EMBL" id="CP076114">
    <property type="protein sequence ID" value="UUD64067.1"/>
    <property type="molecule type" value="Genomic_DNA"/>
</dbReference>
<proteinExistence type="predicted"/>
<feature type="domain" description="Glycosyltransferase subfamily 4-like N-terminal" evidence="2">
    <location>
        <begin position="26"/>
        <end position="173"/>
    </location>
</feature>
<sequence>MNKHSKVNKVLHLTHTDIESDSRILKEMEALVASGYTVSGIGVVLNEGAQRTSVSFNADIKSLNLRSRKLTFLPRTLRHSITLVELICKMLPRAIRERPSVIHCHDTLVLPLGCIVKKLTGAKLIYDAHELESDRNGLTRLQGLLTLRLEKLLWRFVDALIVVSPSIERWYQENIGQKLSAVILNSPLFSKGEHRDENYLRKTFSISLESKIFIYVGILGHGRGIDLLIAAFKDSQVTSHIVFLGYGELSGELKRLADQHSNIHVHDAVPHSQVVPIAQSADFGVCLVQNVSLSDYYCLPNKLFEYCFAGVPVLASDFPDIRALLTQYGVGECCKLQHNDILDAVLRLERSPSTFKFADLAPLSWQAQEQKLVELYRNGLSVTSH</sequence>
<feature type="domain" description="Glycosyl transferase family 1" evidence="1">
    <location>
        <begin position="201"/>
        <end position="352"/>
    </location>
</feature>
<dbReference type="Gene3D" id="3.40.50.2000">
    <property type="entry name" value="Glycogen Phosphorylase B"/>
    <property type="match status" value="2"/>
</dbReference>
<dbReference type="SUPFAM" id="SSF53756">
    <property type="entry name" value="UDP-Glycosyltransferase/glycogen phosphorylase"/>
    <property type="match status" value="1"/>
</dbReference>
<dbReference type="PANTHER" id="PTHR45947:SF3">
    <property type="entry name" value="SULFOQUINOVOSYL TRANSFERASE SQD2"/>
    <property type="match status" value="1"/>
</dbReference>
<gene>
    <name evidence="3" type="ORF">D16iCDA_20725</name>
</gene>
<dbReference type="InterPro" id="IPR001296">
    <property type="entry name" value="Glyco_trans_1"/>
</dbReference>
<dbReference type="InterPro" id="IPR050194">
    <property type="entry name" value="Glycosyltransferase_grp1"/>
</dbReference>
<dbReference type="GO" id="GO:0016757">
    <property type="term" value="F:glycosyltransferase activity"/>
    <property type="evidence" value="ECO:0007669"/>
    <property type="project" value="UniProtKB-KW"/>
</dbReference>
<evidence type="ECO:0000259" key="1">
    <source>
        <dbReference type="Pfam" id="PF00534"/>
    </source>
</evidence>
<dbReference type="InterPro" id="IPR028098">
    <property type="entry name" value="Glyco_trans_4-like_N"/>
</dbReference>
<evidence type="ECO:0000313" key="4">
    <source>
        <dbReference type="Proteomes" id="UP000887421"/>
    </source>
</evidence>
<dbReference type="Pfam" id="PF13579">
    <property type="entry name" value="Glyco_trans_4_4"/>
    <property type="match status" value="1"/>
</dbReference>
<organism evidence="3 4">
    <name type="scientific">Phytopseudomonas seleniipraecipitans</name>
    <dbReference type="NCBI Taxonomy" id="640205"/>
    <lineage>
        <taxon>Bacteria</taxon>
        <taxon>Pseudomonadati</taxon>
        <taxon>Pseudomonadota</taxon>
        <taxon>Gammaproteobacteria</taxon>
        <taxon>Pseudomonadales</taxon>
        <taxon>Pseudomonadaceae</taxon>
        <taxon>Phytopseudomonas</taxon>
    </lineage>
</organism>
<dbReference type="RefSeq" id="WP_083328724.1">
    <property type="nucleotide sequence ID" value="NZ_CP076114.1"/>
</dbReference>
<keyword evidence="3" id="KW-0328">Glycosyltransferase</keyword>
<accession>A0ABY5J7Z2</accession>
<keyword evidence="4" id="KW-1185">Reference proteome</keyword>
<dbReference type="Pfam" id="PF00534">
    <property type="entry name" value="Glycos_transf_1"/>
    <property type="match status" value="1"/>
</dbReference>
<protein>
    <submittedName>
        <fullName evidence="3">Glycosyltransferase</fullName>
        <ecNumber evidence="3">2.4.-.-</ecNumber>
    </submittedName>
</protein>
<dbReference type="EC" id="2.4.-.-" evidence="3"/>
<dbReference type="PANTHER" id="PTHR45947">
    <property type="entry name" value="SULFOQUINOVOSYL TRANSFERASE SQD2"/>
    <property type="match status" value="1"/>
</dbReference>
<evidence type="ECO:0000259" key="2">
    <source>
        <dbReference type="Pfam" id="PF13579"/>
    </source>
</evidence>
<evidence type="ECO:0000313" key="3">
    <source>
        <dbReference type="EMBL" id="UUD64067.1"/>
    </source>
</evidence>
<name>A0ABY5J7Z2_9GAMM</name>
<keyword evidence="3" id="KW-0808">Transferase</keyword>